<accession>A0A087VTG7</accession>
<dbReference type="InterPro" id="IPR024688">
    <property type="entry name" value="Mac_dom"/>
</dbReference>
<comment type="similarity">
    <text evidence="1 5">Belongs to the transferase hexapeptide repeat family.</text>
</comment>
<dbReference type="EC" id="2.3.1.-" evidence="5"/>
<dbReference type="InterPro" id="IPR018357">
    <property type="entry name" value="Hexapep_transf_CS"/>
</dbReference>
<evidence type="ECO:0000313" key="8">
    <source>
        <dbReference type="Proteomes" id="UP000028569"/>
    </source>
</evidence>
<protein>
    <recommendedName>
        <fullName evidence="5">Acetyltransferase</fullName>
        <ecNumber evidence="5">2.3.1.-</ecNumber>
    </recommendedName>
</protein>
<gene>
    <name evidence="7" type="ORF">BINDI_0329</name>
</gene>
<dbReference type="InterPro" id="IPR011004">
    <property type="entry name" value="Trimer_LpxA-like_sf"/>
</dbReference>
<keyword evidence="4 5" id="KW-0012">Acyltransferase</keyword>
<reference evidence="7 8" key="1">
    <citation type="journal article" date="2014" name="Appl. Environ. Microbiol.">
        <title>Genomic encyclopedia of type strains of the genus Bifidobacterium.</title>
        <authorList>
            <person name="Milani C."/>
            <person name="Lugli G.A."/>
            <person name="Duranti S."/>
            <person name="Turroni F."/>
            <person name="Bottacini F."/>
            <person name="Mangifesta M."/>
            <person name="Sanchez B."/>
            <person name="Viappiani A."/>
            <person name="Mancabelli L."/>
            <person name="Taminiau B."/>
            <person name="Delcenserie V."/>
            <person name="Barrangou R."/>
            <person name="Margolles A."/>
            <person name="van Sinderen D."/>
            <person name="Ventura M."/>
        </authorList>
    </citation>
    <scope>NUCLEOTIDE SEQUENCE [LARGE SCALE GENOMIC DNA]</scope>
    <source>
        <strain evidence="7 8">LMG 11587</strain>
    </source>
</reference>
<dbReference type="PANTHER" id="PTHR43017">
    <property type="entry name" value="GALACTOSIDE O-ACETYLTRANSFERASE"/>
    <property type="match status" value="1"/>
</dbReference>
<keyword evidence="8" id="KW-1185">Reference proteome</keyword>
<dbReference type="InterPro" id="IPR039369">
    <property type="entry name" value="LacA-like"/>
</dbReference>
<dbReference type="SMART" id="SM01266">
    <property type="entry name" value="Mac"/>
    <property type="match status" value="1"/>
</dbReference>
<dbReference type="KEGG" id="bii:BINDI_0329"/>
<proteinExistence type="inferred from homology"/>
<dbReference type="HOGENOM" id="CLU_051638_3_2_11"/>
<evidence type="ECO:0000256" key="3">
    <source>
        <dbReference type="ARBA" id="ARBA00022737"/>
    </source>
</evidence>
<dbReference type="FunFam" id="2.160.10.10:FF:000025">
    <property type="entry name" value="Hexapeptide-repeat containing-acetyltransferase"/>
    <property type="match status" value="1"/>
</dbReference>
<dbReference type="Pfam" id="PF12464">
    <property type="entry name" value="Mac"/>
    <property type="match status" value="1"/>
</dbReference>
<dbReference type="EMBL" id="CP006018">
    <property type="protein sequence ID" value="AIC91611.1"/>
    <property type="molecule type" value="Genomic_DNA"/>
</dbReference>
<dbReference type="InterPro" id="IPR001451">
    <property type="entry name" value="Hexapep"/>
</dbReference>
<sequence>MPMTSREEIMAALDTDRMYIADTPEMKEVQDAQQDMVFAFNSCRPSQVEEKQALCRKMFGSFGEGSWIEGPVRANWACNTHWGSRCYANFNLVLVDDGRIDIGDHTMFGPNVTIVTTGHAIRPDVRECGTPQFTVPVSIGRNVWIGAGAIIMPGVTIGDNTVIGAGSLVTKDIPSDVVAYGHPCKVVRPINDHDYEYFWRDRRYQAPFDARPFKMDPES</sequence>
<evidence type="ECO:0000256" key="5">
    <source>
        <dbReference type="RuleBase" id="RU367021"/>
    </source>
</evidence>
<evidence type="ECO:0000256" key="2">
    <source>
        <dbReference type="ARBA" id="ARBA00022679"/>
    </source>
</evidence>
<evidence type="ECO:0000256" key="1">
    <source>
        <dbReference type="ARBA" id="ARBA00007274"/>
    </source>
</evidence>
<dbReference type="PANTHER" id="PTHR43017:SF1">
    <property type="entry name" value="ACETYLTRANSFERASE YJL218W-RELATED"/>
    <property type="match status" value="1"/>
</dbReference>
<feature type="domain" description="Maltose/galactoside acetyltransferase" evidence="6">
    <location>
        <begin position="6"/>
        <end position="64"/>
    </location>
</feature>
<dbReference type="PROSITE" id="PS00101">
    <property type="entry name" value="HEXAPEP_TRANSFERASES"/>
    <property type="match status" value="1"/>
</dbReference>
<keyword evidence="3" id="KW-0677">Repeat</keyword>
<dbReference type="SUPFAM" id="SSF51161">
    <property type="entry name" value="Trimeric LpxA-like enzymes"/>
    <property type="match status" value="1"/>
</dbReference>
<evidence type="ECO:0000313" key="7">
    <source>
        <dbReference type="EMBL" id="AIC91611.1"/>
    </source>
</evidence>
<dbReference type="AlphaFoldDB" id="A0A087VTG7"/>
<dbReference type="Gene3D" id="2.160.10.10">
    <property type="entry name" value="Hexapeptide repeat proteins"/>
    <property type="match status" value="1"/>
</dbReference>
<organism evidence="7 8">
    <name type="scientific">Bifidobacterium [indicum] DSM 20214 = LMG 11587</name>
    <dbReference type="NCBI Taxonomy" id="1341694"/>
    <lineage>
        <taxon>Bacteria</taxon>
        <taxon>Bacillati</taxon>
        <taxon>Actinomycetota</taxon>
        <taxon>Actinomycetes</taxon>
        <taxon>Bifidobacteriales</taxon>
        <taxon>Bifidobacteriaceae</taxon>
        <taxon>Bifidobacterium</taxon>
    </lineage>
</organism>
<name>A0A087VTG7_9BIFI</name>
<dbReference type="CDD" id="cd03357">
    <property type="entry name" value="LbH_MAT_GAT"/>
    <property type="match status" value="1"/>
</dbReference>
<dbReference type="Proteomes" id="UP000028569">
    <property type="component" value="Chromosome"/>
</dbReference>
<evidence type="ECO:0000259" key="6">
    <source>
        <dbReference type="SMART" id="SM01266"/>
    </source>
</evidence>
<keyword evidence="2 5" id="KW-0808">Transferase</keyword>
<dbReference type="GO" id="GO:0008870">
    <property type="term" value="F:galactoside O-acetyltransferase activity"/>
    <property type="evidence" value="ECO:0007669"/>
    <property type="project" value="TreeGrafter"/>
</dbReference>
<evidence type="ECO:0000256" key="4">
    <source>
        <dbReference type="ARBA" id="ARBA00023315"/>
    </source>
</evidence>
<dbReference type="Pfam" id="PF00132">
    <property type="entry name" value="Hexapep"/>
    <property type="match status" value="1"/>
</dbReference>